<organism evidence="12 13">
    <name type="scientific">Schizosaccharomyces japonicus (strain yFS275 / FY16936)</name>
    <name type="common">Fission yeast</name>
    <dbReference type="NCBI Taxonomy" id="402676"/>
    <lineage>
        <taxon>Eukaryota</taxon>
        <taxon>Fungi</taxon>
        <taxon>Dikarya</taxon>
        <taxon>Ascomycota</taxon>
        <taxon>Taphrinomycotina</taxon>
        <taxon>Schizosaccharomycetes</taxon>
        <taxon>Schizosaccharomycetales</taxon>
        <taxon>Schizosaccharomycetaceae</taxon>
        <taxon>Schizosaccharomyces</taxon>
    </lineage>
</organism>
<dbReference type="InterPro" id="IPR055455">
    <property type="entry name" value="HEAT_PSME4"/>
</dbReference>
<dbReference type="GO" id="GO:0005634">
    <property type="term" value="C:nucleus"/>
    <property type="evidence" value="ECO:0000318"/>
    <property type="project" value="GO_Central"/>
</dbReference>
<evidence type="ECO:0000256" key="3">
    <source>
        <dbReference type="ARBA" id="ARBA00005739"/>
    </source>
</evidence>
<dbReference type="VEuPathDB" id="FungiDB:SJAG_02625"/>
<feature type="domain" description="Proteasome activator Blm10 middle HEAT repeats region" evidence="10">
    <location>
        <begin position="348"/>
        <end position="856"/>
    </location>
</feature>
<keyword evidence="7" id="KW-0234">DNA repair</keyword>
<keyword evidence="4" id="KW-0963">Cytoplasm</keyword>
<dbReference type="Proteomes" id="UP000001744">
    <property type="component" value="Unassembled WGS sequence"/>
</dbReference>
<evidence type="ECO:0000256" key="5">
    <source>
        <dbReference type="ARBA" id="ARBA00022737"/>
    </source>
</evidence>
<dbReference type="InterPro" id="IPR016024">
    <property type="entry name" value="ARM-type_fold"/>
</dbReference>
<reference evidence="12 13" key="1">
    <citation type="journal article" date="2011" name="Science">
        <title>Comparative functional genomics of the fission yeasts.</title>
        <authorList>
            <person name="Rhind N."/>
            <person name="Chen Z."/>
            <person name="Yassour M."/>
            <person name="Thompson D.A."/>
            <person name="Haas B.J."/>
            <person name="Habib N."/>
            <person name="Wapinski I."/>
            <person name="Roy S."/>
            <person name="Lin M.F."/>
            <person name="Heiman D.I."/>
            <person name="Young S.K."/>
            <person name="Furuya K."/>
            <person name="Guo Y."/>
            <person name="Pidoux A."/>
            <person name="Chen H.M."/>
            <person name="Robbertse B."/>
            <person name="Goldberg J.M."/>
            <person name="Aoki K."/>
            <person name="Bayne E.H."/>
            <person name="Berlin A.M."/>
            <person name="Desjardins C.A."/>
            <person name="Dobbs E."/>
            <person name="Dukaj L."/>
            <person name="Fan L."/>
            <person name="FitzGerald M.G."/>
            <person name="French C."/>
            <person name="Gujja S."/>
            <person name="Hansen K."/>
            <person name="Keifenheim D."/>
            <person name="Levin J.Z."/>
            <person name="Mosher R.A."/>
            <person name="Mueller C.A."/>
            <person name="Pfiffner J."/>
            <person name="Priest M."/>
            <person name="Russ C."/>
            <person name="Smialowska A."/>
            <person name="Swoboda P."/>
            <person name="Sykes S.M."/>
            <person name="Vaughn M."/>
            <person name="Vengrova S."/>
            <person name="Yoder R."/>
            <person name="Zeng Q."/>
            <person name="Allshire R."/>
            <person name="Baulcombe D."/>
            <person name="Birren B.W."/>
            <person name="Brown W."/>
            <person name="Ekwall K."/>
            <person name="Kellis M."/>
            <person name="Leatherwood J."/>
            <person name="Levin H."/>
            <person name="Margalit H."/>
            <person name="Martienssen R."/>
            <person name="Nieduszynski C.A."/>
            <person name="Spatafora J.W."/>
            <person name="Friedman N."/>
            <person name="Dalgaard J.Z."/>
            <person name="Baumann P."/>
            <person name="Niki H."/>
            <person name="Regev A."/>
            <person name="Nusbaum C."/>
        </authorList>
    </citation>
    <scope>NUCLEOTIDE SEQUENCE [LARGE SCALE GENOMIC DNA]</scope>
    <source>
        <strain evidence="13">yFS275 / FY16936</strain>
    </source>
</reference>
<evidence type="ECO:0000259" key="9">
    <source>
        <dbReference type="Pfam" id="PF11919"/>
    </source>
</evidence>
<dbReference type="Gene3D" id="1.25.10.10">
    <property type="entry name" value="Leucine-rich Repeat Variant"/>
    <property type="match status" value="1"/>
</dbReference>
<comment type="similarity">
    <text evidence="3">Belongs to the BLM10 family.</text>
</comment>
<dbReference type="eggNOG" id="KOG1851">
    <property type="taxonomic scope" value="Eukaryota"/>
</dbReference>
<dbReference type="Pfam" id="PF16507">
    <property type="entry name" value="HEAT_PSME4_mid"/>
    <property type="match status" value="1"/>
</dbReference>
<dbReference type="PANTHER" id="PTHR32170">
    <property type="entry name" value="PROTEASOME ACTIVATOR COMPLEX SUBUNIT 4"/>
    <property type="match status" value="1"/>
</dbReference>
<protein>
    <submittedName>
        <fullName evidence="12">Uncharacterized protein</fullName>
    </submittedName>
</protein>
<dbReference type="GeneID" id="7047734"/>
<dbReference type="GO" id="GO:0070628">
    <property type="term" value="F:proteasome binding"/>
    <property type="evidence" value="ECO:0000318"/>
    <property type="project" value="GO_Central"/>
</dbReference>
<evidence type="ECO:0000256" key="1">
    <source>
        <dbReference type="ARBA" id="ARBA00004324"/>
    </source>
</evidence>
<evidence type="ECO:0000313" key="13">
    <source>
        <dbReference type="Proteomes" id="UP000001744"/>
    </source>
</evidence>
<dbReference type="GO" id="GO:0006281">
    <property type="term" value="P:DNA repair"/>
    <property type="evidence" value="ECO:0007669"/>
    <property type="project" value="UniProtKB-KW"/>
</dbReference>
<feature type="domain" description="Proteasome activator complex subunit 4-like HEAT repeat-like" evidence="11">
    <location>
        <begin position="1325"/>
        <end position="1496"/>
    </location>
</feature>
<evidence type="ECO:0000256" key="8">
    <source>
        <dbReference type="ARBA" id="ARBA00023242"/>
    </source>
</evidence>
<dbReference type="JaponicusDB" id="SJAG_02625"/>
<evidence type="ECO:0000256" key="6">
    <source>
        <dbReference type="ARBA" id="ARBA00022763"/>
    </source>
</evidence>
<evidence type="ECO:0000256" key="7">
    <source>
        <dbReference type="ARBA" id="ARBA00023204"/>
    </source>
</evidence>
<sequence length="1875" mass="214665">MTAFSKSRFTFDVLKQLPYECDSRSEQLSKLEFILSKLYGALTVCSWASIAKWDSELEKWLQLEYRLPRKAHTTLVSIYYELAITLNLPEWVDRKATDRFRELLDLPSCPDESCNGNVCTHPIDKRYLTVADLQLDWRLAFGLMEKQLHPLEQYSATITPSYSFDAELVHAANAFFPAEETKNVLDEVLPLFSSSHSADAFVAIGVLSFLLPTSPSSSEDPSLNPQTWLPTIFHLYNMSTRSTVADTMFFDIFARLAASGLSENSKYQFSEYGVFTPEQARALFHYGLRLFDVDIPNGMTFFSNSEQYTVMSMFNAASSDAVSRFAEWIVCSLSSKCEETGDSILTMLSELFSLILQYYHPSVSGSSNEMLYQFIAELSQRFLKRWTYENDEQVSIPKEKRLTEAIKKEFVAILKPSVFFGIYSRTRYLREMAQVSLWALAILEPDVIVPSMLKRIYPALQSLLETHRTLVSLESLISLAQVIASTKRYQPHILPLLELILPGIDPNDCDKTKLALQFVAIISHCVSFHNIDEYADPNLFLHWFQMEMAKLEQMKFDNPASDNELDEGDVDYDKIMASAMTSFCDWLLAFEGRVFTLLENFPDGDNKESIEKYLSMTMEPLLDSLSDEWLDLALSKVCHFISTNVVYQSIDAINKVCAAFMCTAPEKTWKTLYPILFANIFSEIDENKAGLSRGSNSNEILPRDRMLVWNLSILRAVIGSNGKYFIGKEDELTQLLDKLLLCRGFTGSLTSSFVLQLVFLLISVYPAASPERLRLKPEKWGRPCDSESFKMCWNMPSKQEIELAIFLCNRYMTLCMDRLQELVITNRPHTATIEWIDEVCTYFEWLNSLTSASAEMYRVPDEEFVPESKHDEYNTYTVDYQYVRSAVRSRWNLASQQSSIMSALRERLGSLLIELHNVIFDSVDYDVCLLANLVTCEKSFLLDYEYPESLRLFENITFRYNLLASYFSFKPQKQPFNATLLGTRIYSVFLNHLRLSYVTRIPTANEKTILKQLIKPCCSQYAVIRLAAQASLASCVVLFRDTRLEIFQSLVDILNKAEDVDVLEGSIGALVISPSLFNMVKRQWVFLSPLLHIIIRLQRFDKPILQTIASRVFENVITSICYETFFPVYEHRYVPKITSPAEIEELNKLSAALKEQRQRDQEAALKTRDAFVEILPGAHWKIQELITHAFYSSFANFFIPPTPKVLELMGEGTISSHPTIRTNSFAGFVEVMYYIWEVSLSKGNTKDLLCQNIRLPNEITLKRNSENVEAMKRAIFDFRSCRKSYCVLSTYPGWLVLPDHLDVLERTCSDQIDFSAVQDLVDTAVKVINESWLQKLLSYLVQEPRVGTDADDSSARGKWRINVVYIWEAIFKLLFSTKSYVSTNFLHKQVETLCSSSDRFCNRAGTELLTGIILSLPRCKKEIAEKHWNWIVPLVTALLQTGLSSENLGFWSLLIQTVFMDSDPTLYWPLYHLLVNLHLNVTFKHVFWDSARLKLMRKLVETLGWHFQFEQPLYDLLLSNLQQPYEKYRKEIGSLLAELENAQIHESYESVDALLKANSTEGPLGAFFGKNPTTKLTVLIKAYEKLELLRIEAKDSSDRKTYVNYASTMARWTEKLLMSPCGFIVLPIVPGTVLPAVLHMLDAKDDDDLQNAAAFLLQLLGNLTYPTTTVDEFCDACLATMKNQDSWHHRLHILAALLPFMFRHSFIASKEIKLSVLEALVTMLDDTQLEVREGAAVSMAMLVHCFTKSRLDIILNLRKRFLEVLDTTLSPISKLAKALVQDEYNELIAQRHAAVLGLSALVNSISFDMPPDWMKPILLRLTAITNHPHPIGASAKKTITDFRKSRSDVWQFMDSYFTREELDELRGVSSHSYFA</sequence>
<dbReference type="RefSeq" id="XP_002173830.1">
    <property type="nucleotide sequence ID" value="XM_002173794.2"/>
</dbReference>
<gene>
    <name evidence="12" type="ORF">SJAG_02625</name>
</gene>
<dbReference type="OrthoDB" id="17907at2759"/>
<evidence type="ECO:0000259" key="11">
    <source>
        <dbReference type="Pfam" id="PF23096"/>
    </source>
</evidence>
<dbReference type="HOGENOM" id="CLU_000772_3_0_1"/>
<accession>B6K0R6</accession>
<dbReference type="PANTHER" id="PTHR32170:SF3">
    <property type="entry name" value="PROTEASOME ACTIVATOR COMPLEX SUBUNIT 4"/>
    <property type="match status" value="1"/>
</dbReference>
<feature type="domain" description="Proteasome activator complex subunit 4 C-terminal" evidence="9">
    <location>
        <begin position="1789"/>
        <end position="1875"/>
    </location>
</feature>
<proteinExistence type="inferred from homology"/>
<evidence type="ECO:0000259" key="10">
    <source>
        <dbReference type="Pfam" id="PF16507"/>
    </source>
</evidence>
<dbReference type="GO" id="GO:0016607">
    <property type="term" value="C:nuclear speck"/>
    <property type="evidence" value="ECO:0007669"/>
    <property type="project" value="UniProtKB-SubCell"/>
</dbReference>
<evidence type="ECO:0000256" key="2">
    <source>
        <dbReference type="ARBA" id="ARBA00004496"/>
    </source>
</evidence>
<dbReference type="EMBL" id="KE651166">
    <property type="protein sequence ID" value="EEB07537.1"/>
    <property type="molecule type" value="Genomic_DNA"/>
</dbReference>
<dbReference type="InterPro" id="IPR032430">
    <property type="entry name" value="Blm10_mid"/>
</dbReference>
<keyword evidence="6" id="KW-0227">DNA damage</keyword>
<dbReference type="OMA" id="ECTQLVP"/>
<dbReference type="Pfam" id="PF23096">
    <property type="entry name" value="HEAT_PSME4"/>
    <property type="match status" value="1"/>
</dbReference>
<dbReference type="GO" id="GO:0016504">
    <property type="term" value="F:peptidase activator activity"/>
    <property type="evidence" value="ECO:0000318"/>
    <property type="project" value="GO_Central"/>
</dbReference>
<evidence type="ECO:0000313" key="12">
    <source>
        <dbReference type="EMBL" id="EEB07537.1"/>
    </source>
</evidence>
<evidence type="ECO:0000256" key="4">
    <source>
        <dbReference type="ARBA" id="ARBA00022490"/>
    </source>
</evidence>
<keyword evidence="8" id="KW-0539">Nucleus</keyword>
<comment type="subcellular location">
    <subcellularLocation>
        <location evidence="2">Cytoplasm</location>
    </subcellularLocation>
    <subcellularLocation>
        <location evidence="1">Nucleus speckle</location>
    </subcellularLocation>
</comment>
<keyword evidence="5" id="KW-0677">Repeat</keyword>
<dbReference type="InterPro" id="IPR021843">
    <property type="entry name" value="PSME4_C"/>
</dbReference>
<dbReference type="GO" id="GO:0005829">
    <property type="term" value="C:cytosol"/>
    <property type="evidence" value="ECO:0000318"/>
    <property type="project" value="GO_Central"/>
</dbReference>
<dbReference type="InterPro" id="IPR035309">
    <property type="entry name" value="PSME4"/>
</dbReference>
<keyword evidence="13" id="KW-1185">Reference proteome</keyword>
<dbReference type="InterPro" id="IPR011989">
    <property type="entry name" value="ARM-like"/>
</dbReference>
<dbReference type="STRING" id="402676.B6K0R6"/>
<dbReference type="SUPFAM" id="SSF48371">
    <property type="entry name" value="ARM repeat"/>
    <property type="match status" value="2"/>
</dbReference>
<dbReference type="GO" id="GO:0010499">
    <property type="term" value="P:proteasomal ubiquitin-independent protein catabolic process"/>
    <property type="evidence" value="ECO:0000318"/>
    <property type="project" value="GO_Central"/>
</dbReference>
<dbReference type="Pfam" id="PF11919">
    <property type="entry name" value="PSME4_C"/>
    <property type="match status" value="1"/>
</dbReference>
<name>B6K0R6_SCHJY</name>